<evidence type="ECO:0000256" key="6">
    <source>
        <dbReference type="ARBA" id="ARBA00023242"/>
    </source>
</evidence>
<dbReference type="InterPro" id="IPR019364">
    <property type="entry name" value="Mediatior_Med8_fun/met"/>
</dbReference>
<dbReference type="Proteomes" id="UP001519460">
    <property type="component" value="Unassembled WGS sequence"/>
</dbReference>
<keyword evidence="3 7" id="KW-0805">Transcription regulation</keyword>
<comment type="function">
    <text evidence="7">Component of the Mediator complex, a coactivator involved in the regulated transcription of nearly all RNA polymerase II-dependent genes. Mediator functions as a bridge to convey information from gene-specific regulatory proteins to the basal RNA polymerase II transcription machinery. Mediator is recruited to promoters by direct interactions with regulatory proteins and serves as a scaffold for the assembly of a functional preinitiation complex with RNA polymerase II and the general transcription factors.</text>
</comment>
<dbReference type="GO" id="GO:0005634">
    <property type="term" value="C:nucleus"/>
    <property type="evidence" value="ECO:0007669"/>
    <property type="project" value="UniProtKB-SubCell"/>
</dbReference>
<accession>A0ABD0LSJ6</accession>
<feature type="region of interest" description="Disordered" evidence="8">
    <location>
        <begin position="164"/>
        <end position="216"/>
    </location>
</feature>
<protein>
    <recommendedName>
        <fullName evidence="7">Mediator of RNA polymerase II transcription subunit 8</fullName>
    </recommendedName>
    <alternativeName>
        <fullName evidence="7">Mediator complex subunit 8</fullName>
    </alternativeName>
</protein>
<dbReference type="AlphaFoldDB" id="A0ABD0LSJ6"/>
<evidence type="ECO:0000256" key="8">
    <source>
        <dbReference type="SAM" id="MobiDB-lite"/>
    </source>
</evidence>
<keyword evidence="5 7" id="KW-0804">Transcription</keyword>
<organism evidence="9 10">
    <name type="scientific">Batillaria attramentaria</name>
    <dbReference type="NCBI Taxonomy" id="370345"/>
    <lineage>
        <taxon>Eukaryota</taxon>
        <taxon>Metazoa</taxon>
        <taxon>Spiralia</taxon>
        <taxon>Lophotrochozoa</taxon>
        <taxon>Mollusca</taxon>
        <taxon>Gastropoda</taxon>
        <taxon>Caenogastropoda</taxon>
        <taxon>Sorbeoconcha</taxon>
        <taxon>Cerithioidea</taxon>
        <taxon>Batillariidae</taxon>
        <taxon>Batillaria</taxon>
    </lineage>
</organism>
<evidence type="ECO:0000256" key="7">
    <source>
        <dbReference type="RuleBase" id="RU364144"/>
    </source>
</evidence>
<feature type="region of interest" description="Disordered" evidence="8">
    <location>
        <begin position="133"/>
        <end position="152"/>
    </location>
</feature>
<sequence length="216" mass="23827">MYIFKVSCTLVNRPSALDNFALLSGQLNSLKQLLKGDKMPPLRNYVLFPVLLSQDADPHLEKLTEGRVMSCNHDLVPDYLRTKPEPEVEEKIQTLSNKAATISTETNTKQLNSLNKITSNLLDIINSAKDEWENDASQKGAQPQTSLPQETTNLVGAITKGLRLRRPDTSMQQQQPGQMAPSSQQSQHPKPGGIGKVPSTIKTNIKAAGSSHPYQR</sequence>
<evidence type="ECO:0000256" key="3">
    <source>
        <dbReference type="ARBA" id="ARBA00023015"/>
    </source>
</evidence>
<evidence type="ECO:0000256" key="2">
    <source>
        <dbReference type="ARBA" id="ARBA00005716"/>
    </source>
</evidence>
<evidence type="ECO:0000256" key="1">
    <source>
        <dbReference type="ARBA" id="ARBA00004123"/>
    </source>
</evidence>
<feature type="compositionally biased region" description="Polar residues" evidence="8">
    <location>
        <begin position="169"/>
        <end position="188"/>
    </location>
</feature>
<comment type="caution">
    <text evidence="9">The sequence shown here is derived from an EMBL/GenBank/DDBJ whole genome shotgun (WGS) entry which is preliminary data.</text>
</comment>
<dbReference type="PANTHER" id="PTHR13074:SF9">
    <property type="entry name" value="MEDIATOR OF RNA POLYMERASE II TRANSCRIPTION SUBUNIT 8"/>
    <property type="match status" value="1"/>
</dbReference>
<gene>
    <name evidence="7" type="primary">MED8</name>
    <name evidence="9" type="ORF">BaRGS_00006624</name>
</gene>
<dbReference type="PANTHER" id="PTHR13074">
    <property type="entry name" value="MEDIATOR OF RNA POLYMERASE II TRANSCRIPTION SUBUNIT 8"/>
    <property type="match status" value="1"/>
</dbReference>
<name>A0ABD0LSJ6_9CAEN</name>
<comment type="similarity">
    <text evidence="2 7">Belongs to the Mediator complex subunit 8 family.</text>
</comment>
<evidence type="ECO:0000313" key="10">
    <source>
        <dbReference type="Proteomes" id="UP001519460"/>
    </source>
</evidence>
<proteinExistence type="inferred from homology"/>
<evidence type="ECO:0000313" key="9">
    <source>
        <dbReference type="EMBL" id="KAK7502260.1"/>
    </source>
</evidence>
<keyword evidence="10" id="KW-1185">Reference proteome</keyword>
<evidence type="ECO:0000256" key="4">
    <source>
        <dbReference type="ARBA" id="ARBA00023159"/>
    </source>
</evidence>
<comment type="subcellular location">
    <subcellularLocation>
        <location evidence="1 7">Nucleus</location>
    </subcellularLocation>
</comment>
<reference evidence="9 10" key="1">
    <citation type="journal article" date="2023" name="Sci. Data">
        <title>Genome assembly of the Korean intertidal mud-creeper Batillaria attramentaria.</title>
        <authorList>
            <person name="Patra A.K."/>
            <person name="Ho P.T."/>
            <person name="Jun S."/>
            <person name="Lee S.J."/>
            <person name="Kim Y."/>
            <person name="Won Y.J."/>
        </authorList>
    </citation>
    <scope>NUCLEOTIDE SEQUENCE [LARGE SCALE GENOMIC DNA]</scope>
    <source>
        <strain evidence="9">Wonlab-2016</strain>
    </source>
</reference>
<keyword evidence="4 7" id="KW-0010">Activator</keyword>
<dbReference type="EMBL" id="JACVVK020000027">
    <property type="protein sequence ID" value="KAK7502260.1"/>
    <property type="molecule type" value="Genomic_DNA"/>
</dbReference>
<evidence type="ECO:0000256" key="5">
    <source>
        <dbReference type="ARBA" id="ARBA00023163"/>
    </source>
</evidence>
<feature type="compositionally biased region" description="Polar residues" evidence="8">
    <location>
        <begin position="135"/>
        <end position="152"/>
    </location>
</feature>
<keyword evidence="6 7" id="KW-0539">Nucleus</keyword>
<comment type="subunit">
    <text evidence="7">Component of the Mediator complex.</text>
</comment>
<dbReference type="Pfam" id="PF10232">
    <property type="entry name" value="Med8"/>
    <property type="match status" value="1"/>
</dbReference>